<name>A0A4Q7S6U7_9BURK</name>
<evidence type="ECO:0000313" key="2">
    <source>
        <dbReference type="EMBL" id="RZT42106.1"/>
    </source>
</evidence>
<sequence length="177" mass="18660">MADPNKPSLTDYHYGGHSAVRDDRSNLPEAPAGEPSGMVKPQSHDNLPTTPYVPSGGKEPEGVERYGMYGVAPGASAPEPLVAGTRPVPGPASLGQYDNRDMDAVAPLSDLQRREVLDERLAAIVDPGVVTAEFSDGACTLHGTVRDAATRDRVEALARESLPGCEIRNELALTSVS</sequence>
<dbReference type="Gene3D" id="3.40.1520.20">
    <property type="match status" value="1"/>
</dbReference>
<accession>A0A4Q7S6U7</accession>
<protein>
    <recommendedName>
        <fullName evidence="4">BON domain-containing protein</fullName>
    </recommendedName>
</protein>
<organism evidence="2 3">
    <name type="scientific">Cupriavidus agavae</name>
    <dbReference type="NCBI Taxonomy" id="1001822"/>
    <lineage>
        <taxon>Bacteria</taxon>
        <taxon>Pseudomonadati</taxon>
        <taxon>Pseudomonadota</taxon>
        <taxon>Betaproteobacteria</taxon>
        <taxon>Burkholderiales</taxon>
        <taxon>Burkholderiaceae</taxon>
        <taxon>Cupriavidus</taxon>
    </lineage>
</organism>
<dbReference type="EMBL" id="SGXM01000001">
    <property type="protein sequence ID" value="RZT42106.1"/>
    <property type="molecule type" value="Genomic_DNA"/>
</dbReference>
<keyword evidence="3" id="KW-1185">Reference proteome</keyword>
<proteinExistence type="predicted"/>
<gene>
    <name evidence="2" type="ORF">EV147_1124</name>
</gene>
<evidence type="ECO:0008006" key="4">
    <source>
        <dbReference type="Google" id="ProtNLM"/>
    </source>
</evidence>
<evidence type="ECO:0000313" key="3">
    <source>
        <dbReference type="Proteomes" id="UP000291078"/>
    </source>
</evidence>
<feature type="region of interest" description="Disordered" evidence="1">
    <location>
        <begin position="1"/>
        <end position="100"/>
    </location>
</feature>
<dbReference type="OrthoDB" id="8963316at2"/>
<dbReference type="Proteomes" id="UP000291078">
    <property type="component" value="Unassembled WGS sequence"/>
</dbReference>
<comment type="caution">
    <text evidence="2">The sequence shown here is derived from an EMBL/GenBank/DDBJ whole genome shotgun (WGS) entry which is preliminary data.</text>
</comment>
<reference evidence="2 3" key="1">
    <citation type="journal article" date="2015" name="Stand. Genomic Sci.">
        <title>Genomic Encyclopedia of Bacterial and Archaeal Type Strains, Phase III: the genomes of soil and plant-associated and newly described type strains.</title>
        <authorList>
            <person name="Whitman W.B."/>
            <person name="Woyke T."/>
            <person name="Klenk H.P."/>
            <person name="Zhou Y."/>
            <person name="Lilburn T.G."/>
            <person name="Beck B.J."/>
            <person name="De Vos P."/>
            <person name="Vandamme P."/>
            <person name="Eisen J.A."/>
            <person name="Garrity G."/>
            <person name="Hugenholtz P."/>
            <person name="Kyrpides N.C."/>
        </authorList>
    </citation>
    <scope>NUCLEOTIDE SEQUENCE [LARGE SCALE GENOMIC DNA]</scope>
    <source>
        <strain evidence="2 3">ASC-9842</strain>
    </source>
</reference>
<dbReference type="RefSeq" id="WP_130390098.1">
    <property type="nucleotide sequence ID" value="NZ_SGXM01000001.1"/>
</dbReference>
<dbReference type="AlphaFoldDB" id="A0A4Q7S6U7"/>
<evidence type="ECO:0000256" key="1">
    <source>
        <dbReference type="SAM" id="MobiDB-lite"/>
    </source>
</evidence>